<reference evidence="10 11" key="1">
    <citation type="submission" date="2015-11" db="EMBL/GenBank/DDBJ databases">
        <title>Permanent draft genome of Psychrobacter piscatorii LQ58.</title>
        <authorList>
            <person name="Zhou M."/>
            <person name="Dong B."/>
            <person name="Liu Q."/>
        </authorList>
    </citation>
    <scope>NUCLEOTIDE SEQUENCE [LARGE SCALE GENOMIC DNA]</scope>
    <source>
        <strain evidence="10 11">LQ58</strain>
    </source>
</reference>
<dbReference type="PANTHER" id="PTHR43731:SF14">
    <property type="entry name" value="PRESENILIN-ASSOCIATED RHOMBOID-LIKE PROTEIN, MITOCHONDRIAL"/>
    <property type="match status" value="1"/>
</dbReference>
<evidence type="ECO:0000256" key="4">
    <source>
        <dbReference type="ARBA" id="ARBA00022801"/>
    </source>
</evidence>
<keyword evidence="4" id="KW-0378">Hydrolase</keyword>
<dbReference type="InterPro" id="IPR035952">
    <property type="entry name" value="Rhomboid-like_sf"/>
</dbReference>
<dbReference type="InterPro" id="IPR022764">
    <property type="entry name" value="Peptidase_S54_rhomboid_dom"/>
</dbReference>
<evidence type="ECO:0000256" key="6">
    <source>
        <dbReference type="ARBA" id="ARBA00023136"/>
    </source>
</evidence>
<dbReference type="GO" id="GO:0006508">
    <property type="term" value="P:proteolysis"/>
    <property type="evidence" value="ECO:0007669"/>
    <property type="project" value="UniProtKB-KW"/>
</dbReference>
<sequence>MTIQQLLKTAPVTTLLLACFIGLFVMQIVTGVDANNPSTEALVKWGANALPLTMMDDPWRLASSAFLHIGLMHLLFNGFAMYFFGQIAEPMFGSAKFLALFLLAAIGGNLLNNYVTWQSIIEGTGQPGLSAGASGGIMGIGAALLIAALFKISVNGMMLNLKSLIIIMAINLVYGFAVPGIDNAGHIGGAITGLVIALAFAIGYRQRLAVAMHNAATQQSQRLHPYQTTYHCGDQGSHQHNSQYNEPLDNSGHHGSSPIDQSFSLNTDSIKQNAEVDNNDSRLDNRNINTPDMHGSDVEKVTAVNSALKDNATHSTVESKDPIKPSFIWQLLPWLVMLIISIGFVWWWQDIHQQILQVLKAIE</sequence>
<accession>A0A0T6DTD4</accession>
<keyword evidence="10" id="KW-0645">Protease</keyword>
<feature type="transmembrane region" description="Helical" evidence="8">
    <location>
        <begin position="187"/>
        <end position="204"/>
    </location>
</feature>
<feature type="transmembrane region" description="Helical" evidence="8">
    <location>
        <begin position="164"/>
        <end position="181"/>
    </location>
</feature>
<dbReference type="PANTHER" id="PTHR43731">
    <property type="entry name" value="RHOMBOID PROTEASE"/>
    <property type="match status" value="1"/>
</dbReference>
<dbReference type="InterPro" id="IPR050925">
    <property type="entry name" value="Rhomboid_protease_S54"/>
</dbReference>
<dbReference type="SUPFAM" id="SSF144091">
    <property type="entry name" value="Rhomboid-like"/>
    <property type="match status" value="1"/>
</dbReference>
<dbReference type="EMBL" id="LNDJ01000051">
    <property type="protein sequence ID" value="KRU23099.1"/>
    <property type="molecule type" value="Genomic_DNA"/>
</dbReference>
<evidence type="ECO:0000256" key="8">
    <source>
        <dbReference type="SAM" id="Phobius"/>
    </source>
</evidence>
<dbReference type="Pfam" id="PF01694">
    <property type="entry name" value="Rhomboid"/>
    <property type="match status" value="1"/>
</dbReference>
<keyword evidence="3 8" id="KW-0812">Transmembrane</keyword>
<evidence type="ECO:0000313" key="11">
    <source>
        <dbReference type="Proteomes" id="UP000051202"/>
    </source>
</evidence>
<evidence type="ECO:0000256" key="1">
    <source>
        <dbReference type="ARBA" id="ARBA00004141"/>
    </source>
</evidence>
<keyword evidence="11" id="KW-1185">Reference proteome</keyword>
<protein>
    <submittedName>
        <fullName evidence="10">Rhomboid family intramembrane serine protease</fullName>
    </submittedName>
</protein>
<keyword evidence="6 8" id="KW-0472">Membrane</keyword>
<name>A0A0T6DTD4_9GAMM</name>
<feature type="compositionally biased region" description="Polar residues" evidence="7">
    <location>
        <begin position="258"/>
        <end position="276"/>
    </location>
</feature>
<feature type="transmembrane region" description="Helical" evidence="8">
    <location>
        <begin position="129"/>
        <end position="152"/>
    </location>
</feature>
<dbReference type="Proteomes" id="UP000051202">
    <property type="component" value="Unassembled WGS sequence"/>
</dbReference>
<comment type="similarity">
    <text evidence="2">Belongs to the peptidase S54 family.</text>
</comment>
<evidence type="ECO:0000313" key="10">
    <source>
        <dbReference type="EMBL" id="KRU23099.1"/>
    </source>
</evidence>
<feature type="transmembrane region" description="Helical" evidence="8">
    <location>
        <begin position="327"/>
        <end position="348"/>
    </location>
</feature>
<evidence type="ECO:0000256" key="5">
    <source>
        <dbReference type="ARBA" id="ARBA00022989"/>
    </source>
</evidence>
<feature type="compositionally biased region" description="Polar residues" evidence="7">
    <location>
        <begin position="228"/>
        <end position="245"/>
    </location>
</feature>
<feature type="region of interest" description="Disordered" evidence="7">
    <location>
        <begin position="228"/>
        <end position="295"/>
    </location>
</feature>
<feature type="transmembrane region" description="Helical" evidence="8">
    <location>
        <begin position="97"/>
        <end position="117"/>
    </location>
</feature>
<evidence type="ECO:0000256" key="7">
    <source>
        <dbReference type="SAM" id="MobiDB-lite"/>
    </source>
</evidence>
<evidence type="ECO:0000256" key="2">
    <source>
        <dbReference type="ARBA" id="ARBA00009045"/>
    </source>
</evidence>
<dbReference type="STRING" id="554343.AS194_05960"/>
<dbReference type="GO" id="GO:0004252">
    <property type="term" value="F:serine-type endopeptidase activity"/>
    <property type="evidence" value="ECO:0007669"/>
    <property type="project" value="InterPro"/>
</dbReference>
<feature type="transmembrane region" description="Helical" evidence="8">
    <location>
        <begin position="12"/>
        <end position="32"/>
    </location>
</feature>
<dbReference type="RefSeq" id="WP_058024103.1">
    <property type="nucleotide sequence ID" value="NZ_LNDJ01000051.1"/>
</dbReference>
<evidence type="ECO:0000259" key="9">
    <source>
        <dbReference type="Pfam" id="PF01694"/>
    </source>
</evidence>
<gene>
    <name evidence="10" type="ORF">AS194_05960</name>
</gene>
<evidence type="ECO:0000256" key="3">
    <source>
        <dbReference type="ARBA" id="ARBA00022692"/>
    </source>
</evidence>
<feature type="domain" description="Peptidase S54 rhomboid" evidence="9">
    <location>
        <begin position="58"/>
        <end position="199"/>
    </location>
</feature>
<dbReference type="GO" id="GO:0016020">
    <property type="term" value="C:membrane"/>
    <property type="evidence" value="ECO:0007669"/>
    <property type="project" value="UniProtKB-SubCell"/>
</dbReference>
<feature type="transmembrane region" description="Helical" evidence="8">
    <location>
        <begin position="65"/>
        <end position="85"/>
    </location>
</feature>
<organism evidence="10 11">
    <name type="scientific">Psychrobacter piscatorii</name>
    <dbReference type="NCBI Taxonomy" id="554343"/>
    <lineage>
        <taxon>Bacteria</taxon>
        <taxon>Pseudomonadati</taxon>
        <taxon>Pseudomonadota</taxon>
        <taxon>Gammaproteobacteria</taxon>
        <taxon>Moraxellales</taxon>
        <taxon>Moraxellaceae</taxon>
        <taxon>Psychrobacter</taxon>
    </lineage>
</organism>
<keyword evidence="5 8" id="KW-1133">Transmembrane helix</keyword>
<comment type="subcellular location">
    <subcellularLocation>
        <location evidence="1">Membrane</location>
        <topology evidence="1">Multi-pass membrane protein</topology>
    </subcellularLocation>
</comment>
<comment type="caution">
    <text evidence="10">The sequence shown here is derived from an EMBL/GenBank/DDBJ whole genome shotgun (WGS) entry which is preliminary data.</text>
</comment>
<proteinExistence type="inferred from homology"/>
<dbReference type="AlphaFoldDB" id="A0A0T6DTD4"/>
<dbReference type="Gene3D" id="1.20.1540.10">
    <property type="entry name" value="Rhomboid-like"/>
    <property type="match status" value="1"/>
</dbReference>